<reference evidence="2 3" key="1">
    <citation type="submission" date="2024-06" db="EMBL/GenBank/DDBJ databases">
        <title>The Natural Products Discovery Center: Release of the First 8490 Sequenced Strains for Exploring Actinobacteria Biosynthetic Diversity.</title>
        <authorList>
            <person name="Kalkreuter E."/>
            <person name="Kautsar S.A."/>
            <person name="Yang D."/>
            <person name="Bader C.D."/>
            <person name="Teijaro C.N."/>
            <person name="Fluegel L."/>
            <person name="Davis C.M."/>
            <person name="Simpson J.R."/>
            <person name="Lauterbach L."/>
            <person name="Steele A.D."/>
            <person name="Gui C."/>
            <person name="Meng S."/>
            <person name="Li G."/>
            <person name="Viehrig K."/>
            <person name="Ye F."/>
            <person name="Su P."/>
            <person name="Kiefer A.F."/>
            <person name="Nichols A."/>
            <person name="Cepeda A.J."/>
            <person name="Yan W."/>
            <person name="Fan B."/>
            <person name="Jiang Y."/>
            <person name="Adhikari A."/>
            <person name="Zheng C.-J."/>
            <person name="Schuster L."/>
            <person name="Cowan T.M."/>
            <person name="Smanski M.J."/>
            <person name="Chevrette M.G."/>
            <person name="De Carvalho L.P.S."/>
            <person name="Shen B."/>
        </authorList>
    </citation>
    <scope>NUCLEOTIDE SEQUENCE [LARGE SCALE GENOMIC DNA]</scope>
    <source>
        <strain evidence="2 3">NPDC019708</strain>
    </source>
</reference>
<evidence type="ECO:0000313" key="2">
    <source>
        <dbReference type="EMBL" id="MEU1956466.1"/>
    </source>
</evidence>
<protein>
    <recommendedName>
        <fullName evidence="4">SPW repeat-containing protein</fullName>
    </recommendedName>
</protein>
<feature type="transmembrane region" description="Helical" evidence="1">
    <location>
        <begin position="109"/>
        <end position="131"/>
    </location>
</feature>
<feature type="transmembrane region" description="Helical" evidence="1">
    <location>
        <begin position="82"/>
        <end position="103"/>
    </location>
</feature>
<proteinExistence type="predicted"/>
<name>A0ABV2WZZ9_9NOCA</name>
<gene>
    <name evidence="2" type="ORF">ABZ510_32040</name>
</gene>
<keyword evidence="1" id="KW-0812">Transmembrane</keyword>
<evidence type="ECO:0008006" key="4">
    <source>
        <dbReference type="Google" id="ProtNLM"/>
    </source>
</evidence>
<dbReference type="EMBL" id="JBEYBF010000038">
    <property type="protein sequence ID" value="MEU1956466.1"/>
    <property type="molecule type" value="Genomic_DNA"/>
</dbReference>
<feature type="transmembrane region" description="Helical" evidence="1">
    <location>
        <begin position="22"/>
        <end position="41"/>
    </location>
</feature>
<comment type="caution">
    <text evidence="2">The sequence shown here is derived from an EMBL/GenBank/DDBJ whole genome shotgun (WGS) entry which is preliminary data.</text>
</comment>
<sequence>MTTATLSAPATSDDLLRRTLRLDGWGTGAFGVLMLAGAVPLQDPLGFPTSWSVPFGVAMLGGALVLLLIAGYPVVSPRHATGVVAFNSLCVLGLLALPFSGLLELTGAGVAFVLIGALIVAAFAALEYAGLRRITG</sequence>
<organism evidence="2 3">
    <name type="scientific">Nocardia rhamnosiphila</name>
    <dbReference type="NCBI Taxonomy" id="426716"/>
    <lineage>
        <taxon>Bacteria</taxon>
        <taxon>Bacillati</taxon>
        <taxon>Actinomycetota</taxon>
        <taxon>Actinomycetes</taxon>
        <taxon>Mycobacteriales</taxon>
        <taxon>Nocardiaceae</taxon>
        <taxon>Nocardia</taxon>
    </lineage>
</organism>
<keyword evidence="1" id="KW-1133">Transmembrane helix</keyword>
<accession>A0ABV2WZZ9</accession>
<evidence type="ECO:0000313" key="3">
    <source>
        <dbReference type="Proteomes" id="UP001550628"/>
    </source>
</evidence>
<evidence type="ECO:0000256" key="1">
    <source>
        <dbReference type="SAM" id="Phobius"/>
    </source>
</evidence>
<keyword evidence="1" id="KW-0472">Membrane</keyword>
<feature type="transmembrane region" description="Helical" evidence="1">
    <location>
        <begin position="53"/>
        <end position="75"/>
    </location>
</feature>
<dbReference type="Proteomes" id="UP001550628">
    <property type="component" value="Unassembled WGS sequence"/>
</dbReference>
<dbReference type="RefSeq" id="WP_356956304.1">
    <property type="nucleotide sequence ID" value="NZ_JBEYBD010000005.1"/>
</dbReference>
<keyword evidence="3" id="KW-1185">Reference proteome</keyword>